<dbReference type="SMART" id="SM00361">
    <property type="entry name" value="RRM_1"/>
    <property type="match status" value="1"/>
</dbReference>
<dbReference type="GO" id="GO:0016567">
    <property type="term" value="P:protein ubiquitination"/>
    <property type="evidence" value="ECO:0007669"/>
    <property type="project" value="TreeGrafter"/>
</dbReference>
<dbReference type="GO" id="GO:0004842">
    <property type="term" value="F:ubiquitin-protein transferase activity"/>
    <property type="evidence" value="ECO:0007669"/>
    <property type="project" value="InterPro"/>
</dbReference>
<proteinExistence type="predicted"/>
<feature type="region of interest" description="Disordered" evidence="2">
    <location>
        <begin position="380"/>
        <end position="453"/>
    </location>
</feature>
<reference evidence="6" key="1">
    <citation type="submission" date="2016-06" db="EMBL/GenBank/DDBJ databases">
        <title>Parallel loss of symbiosis genes in relatives of nitrogen-fixing non-legume Parasponia.</title>
        <authorList>
            <person name="Van Velzen R."/>
            <person name="Holmer R."/>
            <person name="Bu F."/>
            <person name="Rutten L."/>
            <person name="Van Zeijl A."/>
            <person name="Liu W."/>
            <person name="Santuari L."/>
            <person name="Cao Q."/>
            <person name="Sharma T."/>
            <person name="Shen D."/>
            <person name="Roswanjaya Y."/>
            <person name="Wardhani T."/>
            <person name="Kalhor M.S."/>
            <person name="Jansen J."/>
            <person name="Van den Hoogen J."/>
            <person name="Gungor B."/>
            <person name="Hartog M."/>
            <person name="Hontelez J."/>
            <person name="Verver J."/>
            <person name="Yang W.-C."/>
            <person name="Schijlen E."/>
            <person name="Repin R."/>
            <person name="Schilthuizen M."/>
            <person name="Schranz E."/>
            <person name="Heidstra R."/>
            <person name="Miyata K."/>
            <person name="Fedorova E."/>
            <person name="Kohlen W."/>
            <person name="Bisseling T."/>
            <person name="Smit S."/>
            <person name="Geurts R."/>
        </authorList>
    </citation>
    <scope>NUCLEOTIDE SEQUENCE [LARGE SCALE GENOMIC DNA]</scope>
    <source>
        <strain evidence="6">cv. WU1-14</strain>
    </source>
</reference>
<dbReference type="Gene3D" id="3.30.70.330">
    <property type="match status" value="1"/>
</dbReference>
<dbReference type="FunFam" id="3.30.70.330:FF:000161">
    <property type="entry name" value="RNA binding (RRM/RBD/RNP motifs) family protein"/>
    <property type="match status" value="1"/>
</dbReference>
<evidence type="ECO:0000259" key="4">
    <source>
        <dbReference type="PROSITE" id="PS50102"/>
    </source>
</evidence>
<dbReference type="STRING" id="3476.A0A2P5CMY8"/>
<keyword evidence="3" id="KW-0732">Signal</keyword>
<dbReference type="Gene3D" id="3.30.40.10">
    <property type="entry name" value="Zinc/RING finger domain, C3HC4 (zinc finger)"/>
    <property type="match status" value="1"/>
</dbReference>
<gene>
    <name evidence="5" type="ORF">PanWU01x14_138900</name>
</gene>
<dbReference type="OrthoDB" id="1923159at2759"/>
<dbReference type="Pfam" id="PF14570">
    <property type="entry name" value="zf-RING_4"/>
    <property type="match status" value="1"/>
</dbReference>
<dbReference type="GO" id="GO:0003723">
    <property type="term" value="F:RNA binding"/>
    <property type="evidence" value="ECO:0007669"/>
    <property type="project" value="UniProtKB-UniRule"/>
</dbReference>
<comment type="caution">
    <text evidence="5">The sequence shown here is derived from an EMBL/GenBank/DDBJ whole genome shotgun (WGS) entry which is preliminary data.</text>
</comment>
<feature type="region of interest" description="Disordered" evidence="2">
    <location>
        <begin position="802"/>
        <end position="850"/>
    </location>
</feature>
<evidence type="ECO:0000313" key="6">
    <source>
        <dbReference type="Proteomes" id="UP000237105"/>
    </source>
</evidence>
<feature type="chain" id="PRO_5015109830" evidence="3">
    <location>
        <begin position="21"/>
        <end position="1060"/>
    </location>
</feature>
<dbReference type="SUPFAM" id="SSF54928">
    <property type="entry name" value="RNA-binding domain, RBD"/>
    <property type="match status" value="1"/>
</dbReference>
<dbReference type="SMART" id="SM00360">
    <property type="entry name" value="RRM"/>
    <property type="match status" value="1"/>
</dbReference>
<protein>
    <submittedName>
        <fullName evidence="5">Splicing factor-like protein</fullName>
    </submittedName>
</protein>
<feature type="compositionally biased region" description="Polar residues" evidence="2">
    <location>
        <begin position="389"/>
        <end position="399"/>
    </location>
</feature>
<sequence length="1060" mass="116542">MKDIFDLCIVICLNLVKVFANVLGNSAYGKWICVWCWHHIMDMAEKDESEGRCPACRVPYDKEKIVGMAAKCESRLVAEVHMERKMKSQKAKAKSSEGRKQLSSVRVIQRNLVYIVGLPLNLADEELLQHREYFGQYGKVLKVSMSRTAAGVIQQYQNNTCSVYITYSKEDEAIRCIQNVHGFVLDGRSLKACFGTTKYCHAWLRNVPCTNPDCLYLHEVGSQEDSFTKDEIISAYTRSRVQQITGAANNVQRRSGNVLPPPLDDYCNNSAASSGKPIVKNGSNNIGNIAKGSPPNGSTGRSIALPAAASWGMRGSNCHPLAANLTCTNGLPKQKPETVSNTLAFSSAVAGTAQTSITHGDGGKIQSLVEEGQNIDAIVKPETLKPVKQHNNLDSQSSMPEKPAGLDEPPSVNLTNQFSCPPVSRDDDDRGISMPPSISNNPDRERQSSSSGNENELFITSEGRVQNLCSEISSLCIDRNVMDEHSGKTTPSSAFSDHSLNKSPVNQGLQQYYSEHSREPSTISQKVATSVNEVGGSRDQPDWISDSQTQVISNTSSELEEDIISFDNQRLKDPEVVSRLTYLPNSTSSFHTSSHSCSPYQQHEEYAAVNSSPDRLFVDNKFRDISFIGASTTSLTSNGYPNNLAGSYIGSERTSEHSFLHLNEDTGKHLRRFLGDAANTDVNSVVDKGESSIISNILSLDFDTWDESLASPQNFAKLLGDDDKQSGSHRLSSSWKAQTNNQSRFSFARQEDSVHQAFDVRPSHNIIGQLSNNHPSSHDFAENRDLYFDKLGLGNGFSSGGFEESENHASNHSALPSNKLSAVSRAQISAPPGFSVPSRAPPPGFASHERLDQTFDSLPGNRLLDTSSLLRNVYQSQVTGNMGNTADIEFMDPAILAVGKGRLQGGLNNPALEVRPNFHSQLGSFENDARLQLLMSRSLSPQQNLRFPDIGDSFSHFSDSYGIPSRLVDQSQVNNLSPFAQMSLQQSRNGLMSNGHWDGWSEVQGVNTGMAELLRNERLGYNKFYAGYEDSKFRMPSSGDLYNRTRMPSSGDLYNRTFGM</sequence>
<feature type="domain" description="RRM" evidence="4">
    <location>
        <begin position="111"/>
        <end position="197"/>
    </location>
</feature>
<dbReference type="GO" id="GO:0030014">
    <property type="term" value="C:CCR4-NOT complex"/>
    <property type="evidence" value="ECO:0007669"/>
    <property type="project" value="InterPro"/>
</dbReference>
<name>A0A2P5CMY8_PARAD</name>
<evidence type="ECO:0000256" key="2">
    <source>
        <dbReference type="SAM" id="MobiDB-lite"/>
    </source>
</evidence>
<feature type="compositionally biased region" description="Polar residues" evidence="2">
    <location>
        <begin position="808"/>
        <end position="827"/>
    </location>
</feature>
<dbReference type="PANTHER" id="PTHR12603:SF36">
    <property type="entry name" value="RNA BINDING (RRM_RBD_RNP MOTIFS) FAMILY PROTEIN"/>
    <property type="match status" value="1"/>
</dbReference>
<evidence type="ECO:0000256" key="1">
    <source>
        <dbReference type="PROSITE-ProRule" id="PRU00176"/>
    </source>
</evidence>
<dbReference type="InterPro" id="IPR013083">
    <property type="entry name" value="Znf_RING/FYVE/PHD"/>
</dbReference>
<dbReference type="PANTHER" id="PTHR12603">
    <property type="entry name" value="CCR4-NOT TRANSCRIPTION COMPLEX RELATED"/>
    <property type="match status" value="1"/>
</dbReference>
<dbReference type="InterPro" id="IPR003954">
    <property type="entry name" value="RRM_euk-type"/>
</dbReference>
<keyword evidence="6" id="KW-1185">Reference proteome</keyword>
<dbReference type="Proteomes" id="UP000237105">
    <property type="component" value="Unassembled WGS sequence"/>
</dbReference>
<dbReference type="InterPro" id="IPR035979">
    <property type="entry name" value="RBD_domain_sf"/>
</dbReference>
<dbReference type="Pfam" id="PF00076">
    <property type="entry name" value="RRM_1"/>
    <property type="match status" value="1"/>
</dbReference>
<dbReference type="InterPro" id="IPR034261">
    <property type="entry name" value="CNOT4_RRM"/>
</dbReference>
<dbReference type="InterPro" id="IPR012677">
    <property type="entry name" value="Nucleotide-bd_a/b_plait_sf"/>
</dbReference>
<dbReference type="InterPro" id="IPR000504">
    <property type="entry name" value="RRM_dom"/>
</dbReference>
<dbReference type="AlphaFoldDB" id="A0A2P5CMY8"/>
<accession>A0A2P5CMY8</accession>
<organism evidence="5 6">
    <name type="scientific">Parasponia andersonii</name>
    <name type="common">Sponia andersonii</name>
    <dbReference type="NCBI Taxonomy" id="3476"/>
    <lineage>
        <taxon>Eukaryota</taxon>
        <taxon>Viridiplantae</taxon>
        <taxon>Streptophyta</taxon>
        <taxon>Embryophyta</taxon>
        <taxon>Tracheophyta</taxon>
        <taxon>Spermatophyta</taxon>
        <taxon>Magnoliopsida</taxon>
        <taxon>eudicotyledons</taxon>
        <taxon>Gunneridae</taxon>
        <taxon>Pentapetalae</taxon>
        <taxon>rosids</taxon>
        <taxon>fabids</taxon>
        <taxon>Rosales</taxon>
        <taxon>Cannabaceae</taxon>
        <taxon>Parasponia</taxon>
    </lineage>
</organism>
<feature type="signal peptide" evidence="3">
    <location>
        <begin position="1"/>
        <end position="20"/>
    </location>
</feature>
<dbReference type="EMBL" id="JXTB01000113">
    <property type="protein sequence ID" value="PON62365.1"/>
    <property type="molecule type" value="Genomic_DNA"/>
</dbReference>
<dbReference type="InterPro" id="IPR039780">
    <property type="entry name" value="Mot2"/>
</dbReference>
<dbReference type="PROSITE" id="PS50102">
    <property type="entry name" value="RRM"/>
    <property type="match status" value="1"/>
</dbReference>
<keyword evidence="1" id="KW-0694">RNA-binding</keyword>
<evidence type="ECO:0000256" key="3">
    <source>
        <dbReference type="SAM" id="SignalP"/>
    </source>
</evidence>
<evidence type="ECO:0000313" key="5">
    <source>
        <dbReference type="EMBL" id="PON62365.1"/>
    </source>
</evidence>
<dbReference type="CDD" id="cd12438">
    <property type="entry name" value="RRM_CNOT4"/>
    <property type="match status" value="1"/>
</dbReference>